<dbReference type="PROSITE" id="PS50157">
    <property type="entry name" value="ZINC_FINGER_C2H2_2"/>
    <property type="match status" value="1"/>
</dbReference>
<feature type="compositionally biased region" description="Low complexity" evidence="7">
    <location>
        <begin position="682"/>
        <end position="695"/>
    </location>
</feature>
<gene>
    <name evidence="9" type="ORF">sr11022</name>
</gene>
<dbReference type="PROSITE" id="PS00028">
    <property type="entry name" value="ZINC_FINGER_C2H2_1"/>
    <property type="match status" value="1"/>
</dbReference>
<feature type="compositionally biased region" description="Polar residues" evidence="7">
    <location>
        <begin position="705"/>
        <end position="714"/>
    </location>
</feature>
<protein>
    <recommendedName>
        <fullName evidence="8">C2H2-type domain-containing protein</fullName>
    </recommendedName>
</protein>
<sequence length="807" mass="84648">MSMLTTRTATRPPTTESHAGASNFSFDPVRLPLSSSAPFSTSLPSNLHSLSGQDRASMVGSTWSAGAPSSSTFIADHPSFGHHHQDQADMTGAAASAASAAAAAAAAAARGGVRNGYVTRSSTGTLVRNLGMSGQSMMSSSLFAPGSAAQNQVNGSAGTGGVQRKKRRRYGPKPEPPYTCYCGKVFKRHEHMLRHRATHDDLIKYECPICGKCFRRQDVMHRHTMTHSSRGRMQNKMRATASASSSSLSSITATPANAAAGANGSNRQQAGDEDKMLNANRKREHEHASMGYTANGSHEMLEDPTLRVGLAEYPPTPTSTRHNQDHHIAAAQLYSACHGTRYSYPMYTANAQHLYGGDGSAMTVAEAGYARSESFDALADYHSRMAPSMSPPPAFFSSATGFAPSTMEADQFNAAMGRPHLPVPLSTTLGSVEYEYEAKPVGPDAGHHYASSWHGGYGFGHGSVHMGASESEWSEQSPSGPSSHTFASPAWSQKAELARREGGGGSNSGGTPLSMLSNRQLSMEPGSRWHAHAGYQQQLQMQQQYQQHQQQQQQQYQHGSPMFGGANSEAGFSNVDRSPAHVTRRRLSGMHGSPLAQDGHGHGGHGAAVKAEGHGESGAGNGMGLALFDQSHGGHESGSLGFMATPTFANASAVNGNSGHSSSSSSGERGNAHHMHASPHVSNTMPSSTSSSSPSHYLGAGLNSMHVSQTSSYANEGGKQGFTSMSSVMEPFDTGSPLTEATGNASPRSHSHTYGSGGGGASKHAEDSREASADPTIDPHLVGESNGYVSSSSTASVHGAAHAARRW</sequence>
<evidence type="ECO:0000256" key="7">
    <source>
        <dbReference type="SAM" id="MobiDB-lite"/>
    </source>
</evidence>
<feature type="compositionally biased region" description="Low complexity" evidence="7">
    <location>
        <begin position="653"/>
        <end position="669"/>
    </location>
</feature>
<dbReference type="InterPro" id="IPR013087">
    <property type="entry name" value="Znf_C2H2_type"/>
</dbReference>
<evidence type="ECO:0000256" key="1">
    <source>
        <dbReference type="ARBA" id="ARBA00022723"/>
    </source>
</evidence>
<feature type="region of interest" description="Disordered" evidence="7">
    <location>
        <begin position="144"/>
        <end position="173"/>
    </location>
</feature>
<dbReference type="Proteomes" id="UP000008867">
    <property type="component" value="Chromosome 6"/>
</dbReference>
<evidence type="ECO:0000313" key="10">
    <source>
        <dbReference type="Proteomes" id="UP000008867"/>
    </source>
</evidence>
<keyword evidence="1" id="KW-0479">Metal-binding</keyword>
<feature type="compositionally biased region" description="Polar residues" evidence="7">
    <location>
        <begin position="736"/>
        <end position="748"/>
    </location>
</feature>
<dbReference type="EMBL" id="FQ311471">
    <property type="protein sequence ID" value="CBQ72925.1"/>
    <property type="molecule type" value="Genomic_DNA"/>
</dbReference>
<feature type="compositionally biased region" description="Basic and acidic residues" evidence="7">
    <location>
        <begin position="763"/>
        <end position="772"/>
    </location>
</feature>
<keyword evidence="2" id="KW-0862">Zinc</keyword>
<feature type="compositionally biased region" description="Low complexity" evidence="7">
    <location>
        <begin position="239"/>
        <end position="252"/>
    </location>
</feature>
<dbReference type="eggNOG" id="KOG1721">
    <property type="taxonomic scope" value="Eukaryota"/>
</dbReference>
<dbReference type="AlphaFoldDB" id="E7A0B8"/>
<name>E7A0B8_SPORE</name>
<dbReference type="GO" id="GO:0008270">
    <property type="term" value="F:zinc ion binding"/>
    <property type="evidence" value="ECO:0007669"/>
    <property type="project" value="UniProtKB-KW"/>
</dbReference>
<feature type="compositionally biased region" description="Polar residues" evidence="7">
    <location>
        <begin position="787"/>
        <end position="796"/>
    </location>
</feature>
<reference evidence="9 10" key="1">
    <citation type="journal article" date="2010" name="Science">
        <title>Pathogenicity determinants in smut fungi revealed by genome comparison.</title>
        <authorList>
            <person name="Schirawski J."/>
            <person name="Mannhaupt G."/>
            <person name="Muench K."/>
            <person name="Brefort T."/>
            <person name="Schipper K."/>
            <person name="Doehlemann G."/>
            <person name="Di Stasio M."/>
            <person name="Roessel N."/>
            <person name="Mendoza-Mendoza A."/>
            <person name="Pester D."/>
            <person name="Mueller O."/>
            <person name="Winterberg B."/>
            <person name="Meyer E."/>
            <person name="Ghareeb H."/>
            <person name="Wollenberg T."/>
            <person name="Muensterkoetter M."/>
            <person name="Wong P."/>
            <person name="Walter M."/>
            <person name="Stukenbrock E."/>
            <person name="Gueldener U."/>
            <person name="Kahmann R."/>
        </authorList>
    </citation>
    <scope>NUCLEOTIDE SEQUENCE [LARGE SCALE GENOMIC DNA]</scope>
    <source>
        <strain evidence="10">SRZ2</strain>
    </source>
</reference>
<dbReference type="OrthoDB" id="8922241at2759"/>
<feature type="compositionally biased region" description="Low complexity" evidence="7">
    <location>
        <begin position="1"/>
        <end position="15"/>
    </location>
</feature>
<feature type="domain" description="C2H2-type" evidence="8">
    <location>
        <begin position="205"/>
        <end position="232"/>
    </location>
</feature>
<feature type="region of interest" description="Disordered" evidence="7">
    <location>
        <begin position="224"/>
        <end position="252"/>
    </location>
</feature>
<feature type="region of interest" description="Disordered" evidence="7">
    <location>
        <begin position="1"/>
        <end position="23"/>
    </location>
</feature>
<dbReference type="VEuPathDB" id="FungiDB:sr11022"/>
<dbReference type="PANTHER" id="PTHR47660">
    <property type="entry name" value="TRANSCRIPTION FACTOR WITH C2H2 AND ZN(2)-CYS(6) DNA BINDING DOMAIN (EUROFUNG)-RELATED-RELATED"/>
    <property type="match status" value="1"/>
</dbReference>
<keyword evidence="4" id="KW-0804">Transcription</keyword>
<keyword evidence="6" id="KW-0863">Zinc-finger</keyword>
<keyword evidence="3" id="KW-0805">Transcription regulation</keyword>
<evidence type="ECO:0000313" key="9">
    <source>
        <dbReference type="EMBL" id="CBQ72925.1"/>
    </source>
</evidence>
<feature type="compositionally biased region" description="Basic residues" evidence="7">
    <location>
        <begin position="224"/>
        <end position="235"/>
    </location>
</feature>
<dbReference type="HOGENOM" id="CLU_374328_0_0_1"/>
<proteinExistence type="predicted"/>
<evidence type="ECO:0000256" key="3">
    <source>
        <dbReference type="ARBA" id="ARBA00023015"/>
    </source>
</evidence>
<dbReference type="SUPFAM" id="SSF57667">
    <property type="entry name" value="beta-beta-alpha zinc fingers"/>
    <property type="match status" value="1"/>
</dbReference>
<evidence type="ECO:0000256" key="6">
    <source>
        <dbReference type="PROSITE-ProRule" id="PRU00042"/>
    </source>
</evidence>
<keyword evidence="10" id="KW-1185">Reference proteome</keyword>
<feature type="region of interest" description="Disordered" evidence="7">
    <location>
        <begin position="589"/>
        <end position="624"/>
    </location>
</feature>
<feature type="region of interest" description="Disordered" evidence="7">
    <location>
        <begin position="540"/>
        <end position="572"/>
    </location>
</feature>
<keyword evidence="5" id="KW-0539">Nucleus</keyword>
<feature type="compositionally biased region" description="Low complexity" evidence="7">
    <location>
        <begin position="540"/>
        <end position="557"/>
    </location>
</feature>
<feature type="region of interest" description="Disordered" evidence="7">
    <location>
        <begin position="653"/>
        <end position="807"/>
    </location>
</feature>
<evidence type="ECO:0000256" key="4">
    <source>
        <dbReference type="ARBA" id="ARBA00023163"/>
    </source>
</evidence>
<evidence type="ECO:0000259" key="8">
    <source>
        <dbReference type="PROSITE" id="PS50157"/>
    </source>
</evidence>
<dbReference type="Pfam" id="PF00096">
    <property type="entry name" value="zf-C2H2"/>
    <property type="match status" value="1"/>
</dbReference>
<dbReference type="Gene3D" id="3.30.160.60">
    <property type="entry name" value="Classic Zinc Finger"/>
    <property type="match status" value="1"/>
</dbReference>
<dbReference type="PANTHER" id="PTHR47660:SF2">
    <property type="entry name" value="TRANSCRIPTION FACTOR WITH C2H2 AND ZN(2)-CYS(6) DNA BINDING DOMAIN (EUROFUNG)"/>
    <property type="match status" value="1"/>
</dbReference>
<evidence type="ECO:0000256" key="2">
    <source>
        <dbReference type="ARBA" id="ARBA00022833"/>
    </source>
</evidence>
<dbReference type="SMART" id="SM00355">
    <property type="entry name" value="ZnF_C2H2"/>
    <property type="match status" value="2"/>
</dbReference>
<feature type="region of interest" description="Disordered" evidence="7">
    <location>
        <begin position="468"/>
        <end position="517"/>
    </location>
</feature>
<evidence type="ECO:0000256" key="5">
    <source>
        <dbReference type="ARBA" id="ARBA00023242"/>
    </source>
</evidence>
<accession>E7A0B8</accession>
<dbReference type="InterPro" id="IPR036236">
    <property type="entry name" value="Znf_C2H2_sf"/>
</dbReference>
<feature type="compositionally biased region" description="Polar residues" evidence="7">
    <location>
        <begin position="474"/>
        <end position="486"/>
    </location>
</feature>
<organism evidence="9 10">
    <name type="scientific">Sporisorium reilianum (strain SRZ2)</name>
    <name type="common">Maize head smut fungus</name>
    <dbReference type="NCBI Taxonomy" id="999809"/>
    <lineage>
        <taxon>Eukaryota</taxon>
        <taxon>Fungi</taxon>
        <taxon>Dikarya</taxon>
        <taxon>Basidiomycota</taxon>
        <taxon>Ustilaginomycotina</taxon>
        <taxon>Ustilaginomycetes</taxon>
        <taxon>Ustilaginales</taxon>
        <taxon>Ustilaginaceae</taxon>
        <taxon>Sporisorium</taxon>
    </lineage>
</organism>